<sequence length="600" mass="65207">MRRLRTARLRHEAHELARRLTGGVTVRMTRWDTVEVSPTHGLRPRRYRLDDPQARRPVHAEVLRLDLPDAACLERLAGSCLLHGHVREVSLRIATMPTWLRGGLRPRGLARDTTAVSWRAVGSRLEVRLRWKSRRSVGDALDELCTTVLRPRRWEQTGGVVPTVDRTAWVRGSSTWPHGVLGDPPLDTSGPFPPLTTRTVEFRWPLVTALANPHGRRLVGTARRYSLRPDGDGVVLWTEAGDRVLSFHPRGSVEQTLVSPRWDKYAVVSLADDLPDTPFVDHVLAGLAACGVVMTSPSAAVRDRLAHRGHVVVDDPSTVDGPSGYQVSVAAARNAAIRHDPALRHTPLARLAAVGGTGSNGTGSNGEATPLSLPTVSVLIASKRPTDVMTCVRDLAAQTYPTFEVLLGTHGYTLDEATVADLRAHLPVPLRVVDVPADRTLGEVLGTLSRRADGELLAKVDDDDRYGPDHLTDLVVATRTSGADLVAKAARFVHLVGEGTTVDRTWAAVEAYDVTPAGGTMLLSRGVLQAAGGWSTSPRHVDADLLARVRSIGGTIYRTHGLGYVYVRHGGEHTWQADHAQLLDDGDVRYDGLPEAILTP</sequence>
<comment type="caution">
    <text evidence="2">The sequence shown here is derived from an EMBL/GenBank/DDBJ whole genome shotgun (WGS) entry which is preliminary data.</text>
</comment>
<dbReference type="SUPFAM" id="SSF53448">
    <property type="entry name" value="Nucleotide-diphospho-sugar transferases"/>
    <property type="match status" value="1"/>
</dbReference>
<dbReference type="InterPro" id="IPR029044">
    <property type="entry name" value="Nucleotide-diphossugar_trans"/>
</dbReference>
<dbReference type="Proteomes" id="UP000256485">
    <property type="component" value="Unassembled WGS sequence"/>
</dbReference>
<dbReference type="OrthoDB" id="6713581at2"/>
<dbReference type="AlphaFoldDB" id="A0A3D9V4B6"/>
<keyword evidence="3" id="KW-1185">Reference proteome</keyword>
<dbReference type="EMBL" id="QTUC01000001">
    <property type="protein sequence ID" value="REF36672.1"/>
    <property type="molecule type" value="Genomic_DNA"/>
</dbReference>
<dbReference type="GO" id="GO:0016740">
    <property type="term" value="F:transferase activity"/>
    <property type="evidence" value="ECO:0007669"/>
    <property type="project" value="UniProtKB-KW"/>
</dbReference>
<dbReference type="CDD" id="cd00761">
    <property type="entry name" value="Glyco_tranf_GTA_type"/>
    <property type="match status" value="1"/>
</dbReference>
<accession>A0A3D9V4B6</accession>
<proteinExistence type="predicted"/>
<dbReference type="RefSeq" id="WP_115850271.1">
    <property type="nucleotide sequence ID" value="NZ_QTUC01000001.1"/>
</dbReference>
<keyword evidence="2" id="KW-0808">Transferase</keyword>
<feature type="domain" description="Glycosyltransferase 2-like" evidence="1">
    <location>
        <begin position="388"/>
        <end position="487"/>
    </location>
</feature>
<dbReference type="InterPro" id="IPR001173">
    <property type="entry name" value="Glyco_trans_2-like"/>
</dbReference>
<evidence type="ECO:0000313" key="2">
    <source>
        <dbReference type="EMBL" id="REF36672.1"/>
    </source>
</evidence>
<organism evidence="2 3">
    <name type="scientific">Thermasporomyces composti</name>
    <dbReference type="NCBI Taxonomy" id="696763"/>
    <lineage>
        <taxon>Bacteria</taxon>
        <taxon>Bacillati</taxon>
        <taxon>Actinomycetota</taxon>
        <taxon>Actinomycetes</taxon>
        <taxon>Propionibacteriales</taxon>
        <taxon>Nocardioidaceae</taxon>
        <taxon>Thermasporomyces</taxon>
    </lineage>
</organism>
<evidence type="ECO:0000313" key="3">
    <source>
        <dbReference type="Proteomes" id="UP000256485"/>
    </source>
</evidence>
<reference evidence="2 3" key="1">
    <citation type="submission" date="2018-08" db="EMBL/GenBank/DDBJ databases">
        <title>Sequencing the genomes of 1000 actinobacteria strains.</title>
        <authorList>
            <person name="Klenk H.-P."/>
        </authorList>
    </citation>
    <scope>NUCLEOTIDE SEQUENCE [LARGE SCALE GENOMIC DNA]</scope>
    <source>
        <strain evidence="2 3">DSM 22891</strain>
    </source>
</reference>
<gene>
    <name evidence="2" type="ORF">DFJ64_2092</name>
</gene>
<evidence type="ECO:0000259" key="1">
    <source>
        <dbReference type="Pfam" id="PF00535"/>
    </source>
</evidence>
<name>A0A3D9V4B6_THECX</name>
<dbReference type="Pfam" id="PF00535">
    <property type="entry name" value="Glycos_transf_2"/>
    <property type="match status" value="1"/>
</dbReference>
<dbReference type="Gene3D" id="3.90.550.10">
    <property type="entry name" value="Spore Coat Polysaccharide Biosynthesis Protein SpsA, Chain A"/>
    <property type="match status" value="1"/>
</dbReference>
<protein>
    <submittedName>
        <fullName evidence="2">Glycosyl transferase family 2</fullName>
    </submittedName>
</protein>